<dbReference type="EMBL" id="HBUF01505669">
    <property type="protein sequence ID" value="CAG6745634.1"/>
    <property type="molecule type" value="Transcribed_RNA"/>
</dbReference>
<keyword evidence="1" id="KW-1133">Transmembrane helix</keyword>
<feature type="transmembrane region" description="Helical" evidence="1">
    <location>
        <begin position="36"/>
        <end position="57"/>
    </location>
</feature>
<accession>A0A8D9EAR9</accession>
<name>A0A8D9EAR9_9HEMI</name>
<evidence type="ECO:0000256" key="1">
    <source>
        <dbReference type="SAM" id="Phobius"/>
    </source>
</evidence>
<reference evidence="2" key="1">
    <citation type="submission" date="2021-05" db="EMBL/GenBank/DDBJ databases">
        <authorList>
            <person name="Alioto T."/>
            <person name="Alioto T."/>
            <person name="Gomez Garrido J."/>
        </authorList>
    </citation>
    <scope>NUCLEOTIDE SEQUENCE</scope>
</reference>
<proteinExistence type="predicted"/>
<keyword evidence="1" id="KW-0472">Membrane</keyword>
<sequence length="112" mass="13168">MLSTHFRPTSVVTRWTHNLEIGDLSPTSVGLDYLDLFVFLFFSSLFFLFFHNIFLFFSNFKILIFFLWIFVSEKCFVTCFSAKLCLQNLVNVAYPIVVDYVDFLPCSKSYLL</sequence>
<protein>
    <submittedName>
        <fullName evidence="2">Uncharacterized protein</fullName>
    </submittedName>
</protein>
<keyword evidence="1" id="KW-0812">Transmembrane</keyword>
<dbReference type="AlphaFoldDB" id="A0A8D9EAR9"/>
<evidence type="ECO:0000313" key="2">
    <source>
        <dbReference type="EMBL" id="CAG6745634.1"/>
    </source>
</evidence>
<organism evidence="2">
    <name type="scientific">Cacopsylla melanoneura</name>
    <dbReference type="NCBI Taxonomy" id="428564"/>
    <lineage>
        <taxon>Eukaryota</taxon>
        <taxon>Metazoa</taxon>
        <taxon>Ecdysozoa</taxon>
        <taxon>Arthropoda</taxon>
        <taxon>Hexapoda</taxon>
        <taxon>Insecta</taxon>
        <taxon>Pterygota</taxon>
        <taxon>Neoptera</taxon>
        <taxon>Paraneoptera</taxon>
        <taxon>Hemiptera</taxon>
        <taxon>Sternorrhyncha</taxon>
        <taxon>Psylloidea</taxon>
        <taxon>Psyllidae</taxon>
        <taxon>Psyllinae</taxon>
        <taxon>Cacopsylla</taxon>
    </lineage>
</organism>